<proteinExistence type="predicted"/>
<evidence type="ECO:0000313" key="3">
    <source>
        <dbReference type="Proteomes" id="UP000295280"/>
    </source>
</evidence>
<dbReference type="OrthoDB" id="9815124at2"/>
<dbReference type="Gene3D" id="3.20.20.150">
    <property type="entry name" value="Divalent-metal-dependent TIM barrel enzymes"/>
    <property type="match status" value="1"/>
</dbReference>
<evidence type="ECO:0000313" key="2">
    <source>
        <dbReference type="EMBL" id="TDL95503.1"/>
    </source>
</evidence>
<evidence type="ECO:0000259" key="1">
    <source>
        <dbReference type="Pfam" id="PF01261"/>
    </source>
</evidence>
<dbReference type="AlphaFoldDB" id="A0A9Q8CF90"/>
<dbReference type="GO" id="GO:0016853">
    <property type="term" value="F:isomerase activity"/>
    <property type="evidence" value="ECO:0007669"/>
    <property type="project" value="UniProtKB-KW"/>
</dbReference>
<dbReference type="SUPFAM" id="SSF51658">
    <property type="entry name" value="Xylose isomerase-like"/>
    <property type="match status" value="1"/>
</dbReference>
<dbReference type="Proteomes" id="UP000295280">
    <property type="component" value="Unassembled WGS sequence"/>
</dbReference>
<dbReference type="InterPro" id="IPR013022">
    <property type="entry name" value="Xyl_isomerase-like_TIM-brl"/>
</dbReference>
<protein>
    <submittedName>
        <fullName evidence="2">Sugar phosphate isomerase/epimerase</fullName>
    </submittedName>
</protein>
<organism evidence="2 3">
    <name type="scientific">Macrococcus carouselicus</name>
    <dbReference type="NCBI Taxonomy" id="69969"/>
    <lineage>
        <taxon>Bacteria</taxon>
        <taxon>Bacillati</taxon>
        <taxon>Bacillota</taxon>
        <taxon>Bacilli</taxon>
        <taxon>Bacillales</taxon>
        <taxon>Staphylococcaceae</taxon>
        <taxon>Macrococcus</taxon>
    </lineage>
</organism>
<reference evidence="2 3" key="1">
    <citation type="submission" date="2019-01" db="EMBL/GenBank/DDBJ databases">
        <title>Draft genome sequences of the type strains of six Macrococcus species.</title>
        <authorList>
            <person name="Mazhar S."/>
            <person name="Altermann E."/>
            <person name="Hill C."/>
            <person name="Mcauliffe O."/>
        </authorList>
    </citation>
    <scope>NUCLEOTIDE SEQUENCE [LARGE SCALE GENOMIC DNA]</scope>
    <source>
        <strain evidence="2 3">ATCC 51828</strain>
    </source>
</reference>
<dbReference type="InterPro" id="IPR036237">
    <property type="entry name" value="Xyl_isomerase-like_sf"/>
</dbReference>
<accession>A0A9Q8CF90</accession>
<feature type="domain" description="Xylose isomerase-like TIM barrel" evidence="1">
    <location>
        <begin position="38"/>
        <end position="262"/>
    </location>
</feature>
<dbReference type="RefSeq" id="WP_133418351.1">
    <property type="nucleotide sequence ID" value="NZ_SCWD01000006.1"/>
</dbReference>
<dbReference type="Pfam" id="PF01261">
    <property type="entry name" value="AP_endonuc_2"/>
    <property type="match status" value="1"/>
</dbReference>
<sequence length="287" mass="33861">MQLIINLDEISDDLDKSINFLKDYDINKCEIRLLNGNNIAMMNKDKLAVFKKKLDRHHITPIAIASPIFKWYKKESDEKIACVDSFGINTSLSSNEQDEIIDTVLENAKKLGIKKIRIFSYLKNEQEVGNIESYFSDEKVRELINQPYEFFIENELVCNFYSKEHLVNLSNFIDRKNIKNIKIWLDIANIYRNDEYIDKNFIKKIKHNIGYVHCKDYKILENSKKVEFVPLGDGIIDYDYILNLLENELKSETIVSIETHAPWEQVKYTYSGKSVTYFRRILEDKND</sequence>
<name>A0A9Q8CF90_9STAP</name>
<comment type="caution">
    <text evidence="2">The sequence shown here is derived from an EMBL/GenBank/DDBJ whole genome shotgun (WGS) entry which is preliminary data.</text>
</comment>
<gene>
    <name evidence="2" type="ORF">ERX40_09980</name>
</gene>
<keyword evidence="3" id="KW-1185">Reference proteome</keyword>
<keyword evidence="2" id="KW-0413">Isomerase</keyword>
<dbReference type="EMBL" id="SCWD01000006">
    <property type="protein sequence ID" value="TDL95503.1"/>
    <property type="molecule type" value="Genomic_DNA"/>
</dbReference>